<evidence type="ECO:0000313" key="6">
    <source>
        <dbReference type="EMBL" id="GIX73565.1"/>
    </source>
</evidence>
<gene>
    <name evidence="6" type="primary">jub</name>
    <name evidence="6" type="ORF">CEXT_290031</name>
</gene>
<proteinExistence type="predicted"/>
<dbReference type="GO" id="GO:0003714">
    <property type="term" value="F:transcription corepressor activity"/>
    <property type="evidence" value="ECO:0007669"/>
    <property type="project" value="TreeGrafter"/>
</dbReference>
<dbReference type="GO" id="GO:0035331">
    <property type="term" value="P:negative regulation of hippo signaling"/>
    <property type="evidence" value="ECO:0007669"/>
    <property type="project" value="TreeGrafter"/>
</dbReference>
<dbReference type="GO" id="GO:0005667">
    <property type="term" value="C:transcription regulator complex"/>
    <property type="evidence" value="ECO:0007669"/>
    <property type="project" value="TreeGrafter"/>
</dbReference>
<evidence type="ECO:0000256" key="4">
    <source>
        <dbReference type="PROSITE-ProRule" id="PRU00125"/>
    </source>
</evidence>
<dbReference type="PROSITE" id="PS00478">
    <property type="entry name" value="LIM_DOMAIN_1"/>
    <property type="match status" value="1"/>
</dbReference>
<keyword evidence="3 4" id="KW-0440">LIM domain</keyword>
<feature type="domain" description="LIM zinc-binding" evidence="5">
    <location>
        <begin position="12"/>
        <end position="73"/>
    </location>
</feature>
<reference evidence="6 7" key="1">
    <citation type="submission" date="2021-06" db="EMBL/GenBank/DDBJ databases">
        <title>Caerostris extrusa draft genome.</title>
        <authorList>
            <person name="Kono N."/>
            <person name="Arakawa K."/>
        </authorList>
    </citation>
    <scope>NUCLEOTIDE SEQUENCE [LARGE SCALE GENOMIC DNA]</scope>
</reference>
<organism evidence="6 7">
    <name type="scientific">Caerostris extrusa</name>
    <name type="common">Bark spider</name>
    <name type="synonym">Caerostris bankana</name>
    <dbReference type="NCBI Taxonomy" id="172846"/>
    <lineage>
        <taxon>Eukaryota</taxon>
        <taxon>Metazoa</taxon>
        <taxon>Ecdysozoa</taxon>
        <taxon>Arthropoda</taxon>
        <taxon>Chelicerata</taxon>
        <taxon>Arachnida</taxon>
        <taxon>Araneae</taxon>
        <taxon>Araneomorphae</taxon>
        <taxon>Entelegynae</taxon>
        <taxon>Araneoidea</taxon>
        <taxon>Araneidae</taxon>
        <taxon>Caerostris</taxon>
    </lineage>
</organism>
<dbReference type="SUPFAM" id="SSF57716">
    <property type="entry name" value="Glucocorticoid receptor-like (DNA-binding domain)"/>
    <property type="match status" value="2"/>
</dbReference>
<dbReference type="GO" id="GO:0001666">
    <property type="term" value="P:response to hypoxia"/>
    <property type="evidence" value="ECO:0007669"/>
    <property type="project" value="TreeGrafter"/>
</dbReference>
<dbReference type="GO" id="GO:0046872">
    <property type="term" value="F:metal ion binding"/>
    <property type="evidence" value="ECO:0007669"/>
    <property type="project" value="UniProtKB-KW"/>
</dbReference>
<accession>A0AAV4MP24</accession>
<dbReference type="GO" id="GO:0000932">
    <property type="term" value="C:P-body"/>
    <property type="evidence" value="ECO:0007669"/>
    <property type="project" value="TreeGrafter"/>
</dbReference>
<evidence type="ECO:0000256" key="3">
    <source>
        <dbReference type="ARBA" id="ARBA00023038"/>
    </source>
</evidence>
<dbReference type="InterPro" id="IPR001781">
    <property type="entry name" value="Znf_LIM"/>
</dbReference>
<dbReference type="GO" id="GO:0005634">
    <property type="term" value="C:nucleus"/>
    <property type="evidence" value="ECO:0007669"/>
    <property type="project" value="TreeGrafter"/>
</dbReference>
<feature type="domain" description="LIM zinc-binding" evidence="5">
    <location>
        <begin position="77"/>
        <end position="157"/>
    </location>
</feature>
<evidence type="ECO:0000313" key="7">
    <source>
        <dbReference type="Proteomes" id="UP001054945"/>
    </source>
</evidence>
<dbReference type="PROSITE" id="PS50023">
    <property type="entry name" value="LIM_DOMAIN_2"/>
    <property type="match status" value="2"/>
</dbReference>
<dbReference type="GO" id="GO:0007010">
    <property type="term" value="P:cytoskeleton organization"/>
    <property type="evidence" value="ECO:0007669"/>
    <property type="project" value="TreeGrafter"/>
</dbReference>
<dbReference type="FunFam" id="2.10.110.10:FF:000037">
    <property type="entry name" value="LIM domain-containing protein 1"/>
    <property type="match status" value="1"/>
</dbReference>
<comment type="caution">
    <text evidence="6">The sequence shown here is derived from an EMBL/GenBank/DDBJ whole genome shotgun (WGS) entry which is preliminary data.</text>
</comment>
<dbReference type="InterPro" id="IPR047172">
    <property type="entry name" value="Ajuba-like"/>
</dbReference>
<keyword evidence="7" id="KW-1185">Reference proteome</keyword>
<name>A0AAV4MP24_CAEEX</name>
<dbReference type="Proteomes" id="UP001054945">
    <property type="component" value="Unassembled WGS sequence"/>
</dbReference>
<evidence type="ECO:0000256" key="1">
    <source>
        <dbReference type="ARBA" id="ARBA00022723"/>
    </source>
</evidence>
<dbReference type="EMBL" id="BPLR01019966">
    <property type="protein sequence ID" value="GIX73565.1"/>
    <property type="molecule type" value="Genomic_DNA"/>
</dbReference>
<dbReference type="SMART" id="SM00132">
    <property type="entry name" value="LIM"/>
    <property type="match status" value="2"/>
</dbReference>
<keyword evidence="2 4" id="KW-0862">Zinc</keyword>
<dbReference type="AlphaFoldDB" id="A0AAV4MP24"/>
<evidence type="ECO:0000259" key="5">
    <source>
        <dbReference type="PROSITE" id="PS50023"/>
    </source>
</evidence>
<evidence type="ECO:0000256" key="2">
    <source>
        <dbReference type="ARBA" id="ARBA00022833"/>
    </source>
</evidence>
<protein>
    <submittedName>
        <fullName evidence="6">LIM domain-containing protein jub</fullName>
    </submittedName>
</protein>
<keyword evidence="1 4" id="KW-0479">Metal-binding</keyword>
<dbReference type="Gene3D" id="2.10.110.10">
    <property type="entry name" value="Cysteine Rich Protein"/>
    <property type="match status" value="2"/>
</dbReference>
<dbReference type="Pfam" id="PF00412">
    <property type="entry name" value="LIM"/>
    <property type="match status" value="2"/>
</dbReference>
<dbReference type="GO" id="GO:0005912">
    <property type="term" value="C:adherens junction"/>
    <property type="evidence" value="ECO:0007669"/>
    <property type="project" value="TreeGrafter"/>
</dbReference>
<dbReference type="FunFam" id="2.10.110.10:FF:000036">
    <property type="entry name" value="LIM domain-containing protein 1"/>
    <property type="match status" value="1"/>
</dbReference>
<dbReference type="PANTHER" id="PTHR24219:SF4">
    <property type="entry name" value="LIM DOMAIN-CONTAINING PROTEIN JUB"/>
    <property type="match status" value="1"/>
</dbReference>
<sequence length="175" mass="19727">MENSPTENDCFGLCHICGEKVAGAGQACQAMGNLYHTNCFICCSCGRALRGKAFYNVHGKVYCEEDYLYSGFQQTAEKCAVLSYDICSKMCYVWKAITPVEGTDETVRVVSMEKDFHVDCYICEDCGLQLTDEPDKRCYPLDGHLLCRDCHLKRLEKLGKSPNLQMQRSLQISDL</sequence>
<dbReference type="PANTHER" id="PTHR24219">
    <property type="entry name" value="LIM DOMAIN-CONTAINING PROTEIN JUB"/>
    <property type="match status" value="1"/>
</dbReference>